<comment type="caution">
    <text evidence="2">The sequence shown here is derived from an EMBL/GenBank/DDBJ whole genome shotgun (WGS) entry which is preliminary data.</text>
</comment>
<sequence>MIFVLLIFTETAAAIIISLPVFPFTVIGVIFYLIRNAMLKKAGIDVKEILKTLPKSASIDHY</sequence>
<feature type="transmembrane region" description="Helical" evidence="1">
    <location>
        <begin position="12"/>
        <end position="34"/>
    </location>
</feature>
<evidence type="ECO:0000256" key="1">
    <source>
        <dbReference type="SAM" id="Phobius"/>
    </source>
</evidence>
<dbReference type="AlphaFoldDB" id="X0ZVZ6"/>
<dbReference type="EMBL" id="BART01001920">
    <property type="protein sequence ID" value="GAG73955.1"/>
    <property type="molecule type" value="Genomic_DNA"/>
</dbReference>
<keyword evidence="1" id="KW-0812">Transmembrane</keyword>
<evidence type="ECO:0008006" key="3">
    <source>
        <dbReference type="Google" id="ProtNLM"/>
    </source>
</evidence>
<organism evidence="2">
    <name type="scientific">marine sediment metagenome</name>
    <dbReference type="NCBI Taxonomy" id="412755"/>
    <lineage>
        <taxon>unclassified sequences</taxon>
        <taxon>metagenomes</taxon>
        <taxon>ecological metagenomes</taxon>
    </lineage>
</organism>
<accession>X0ZVZ6</accession>
<evidence type="ECO:0000313" key="2">
    <source>
        <dbReference type="EMBL" id="GAG73955.1"/>
    </source>
</evidence>
<gene>
    <name evidence="2" type="ORF">S01H4_06293</name>
</gene>
<keyword evidence="1" id="KW-0472">Membrane</keyword>
<keyword evidence="1" id="KW-1133">Transmembrane helix</keyword>
<reference evidence="2" key="1">
    <citation type="journal article" date="2014" name="Front. Microbiol.">
        <title>High frequency of phylogenetically diverse reductive dehalogenase-homologous genes in deep subseafloor sedimentary metagenomes.</title>
        <authorList>
            <person name="Kawai M."/>
            <person name="Futagami T."/>
            <person name="Toyoda A."/>
            <person name="Takaki Y."/>
            <person name="Nishi S."/>
            <person name="Hori S."/>
            <person name="Arai W."/>
            <person name="Tsubouchi T."/>
            <person name="Morono Y."/>
            <person name="Uchiyama I."/>
            <person name="Ito T."/>
            <person name="Fujiyama A."/>
            <person name="Inagaki F."/>
            <person name="Takami H."/>
        </authorList>
    </citation>
    <scope>NUCLEOTIDE SEQUENCE</scope>
    <source>
        <strain evidence="2">Expedition CK06-06</strain>
    </source>
</reference>
<name>X0ZVZ6_9ZZZZ</name>
<protein>
    <recommendedName>
        <fullName evidence="3">TRAP C4-dicarboxylate transport system permease DctM subunit domain-containing protein</fullName>
    </recommendedName>
</protein>
<proteinExistence type="predicted"/>